<proteinExistence type="inferred from homology"/>
<evidence type="ECO:0000256" key="2">
    <source>
        <dbReference type="ARBA" id="ARBA00022448"/>
    </source>
</evidence>
<dbReference type="Pfam" id="PF00497">
    <property type="entry name" value="SBP_bac_3"/>
    <property type="match status" value="1"/>
</dbReference>
<dbReference type="PANTHER" id="PTHR30085">
    <property type="entry name" value="AMINO ACID ABC TRANSPORTER PERMEASE"/>
    <property type="match status" value="1"/>
</dbReference>
<organism evidence="6 7">
    <name type="scientific">Streptomyces sanglieri</name>
    <dbReference type="NCBI Taxonomy" id="193460"/>
    <lineage>
        <taxon>Bacteria</taxon>
        <taxon>Bacillati</taxon>
        <taxon>Actinomycetota</taxon>
        <taxon>Actinomycetes</taxon>
        <taxon>Kitasatosporales</taxon>
        <taxon>Streptomycetaceae</taxon>
        <taxon>Streptomyces</taxon>
    </lineage>
</organism>
<dbReference type="Proteomes" id="UP001596915">
    <property type="component" value="Unassembled WGS sequence"/>
</dbReference>
<protein>
    <submittedName>
        <fullName evidence="6">Transporter substrate-binding domain-containing protein</fullName>
    </submittedName>
</protein>
<accession>A0ABW2WYT2</accession>
<keyword evidence="3" id="KW-0732">Signal</keyword>
<dbReference type="Gene3D" id="3.40.190.10">
    <property type="entry name" value="Periplasmic binding protein-like II"/>
    <property type="match status" value="2"/>
</dbReference>
<dbReference type="SUPFAM" id="SSF53850">
    <property type="entry name" value="Periplasmic binding protein-like II"/>
    <property type="match status" value="1"/>
</dbReference>
<name>A0ABW2WYT2_9ACTN</name>
<dbReference type="InterPro" id="IPR051455">
    <property type="entry name" value="Bact_solute-bind_prot3"/>
</dbReference>
<evidence type="ECO:0000259" key="5">
    <source>
        <dbReference type="SMART" id="SM00062"/>
    </source>
</evidence>
<sequence length="288" mass="31270">MTVVALALAGCSSEPESFLVNGVDIGVKGDQPGTSSLFADGDYRGFDVTIAEAVLRGVGVDDPNPQGVLSRNRVNDLRKGKVKLVAATFSITPDRMKPRSANGDGLDFVGPYAVTHQGMLVRADESGFYDDIKKFNKKNVCVWEETTSAKLLEEPAYKGIGHTTVTDAKQCIEGLKKGTYDAVSTDQLILYGFAKENPELAVVENVKIGPPNKYGIAMVKGHREDCARLKKSLLKYLGGDGWSRAFDEYLKLPVKPGMPDMSDKIRESARPTTEEIEDSSCVDKLRGS</sequence>
<keyword evidence="2" id="KW-0813">Transport</keyword>
<feature type="region of interest" description="Disordered" evidence="4">
    <location>
        <begin position="259"/>
        <end position="288"/>
    </location>
</feature>
<evidence type="ECO:0000256" key="4">
    <source>
        <dbReference type="SAM" id="MobiDB-lite"/>
    </source>
</evidence>
<comment type="caution">
    <text evidence="6">The sequence shown here is derived from an EMBL/GenBank/DDBJ whole genome shotgun (WGS) entry which is preliminary data.</text>
</comment>
<evidence type="ECO:0000256" key="1">
    <source>
        <dbReference type="ARBA" id="ARBA00010333"/>
    </source>
</evidence>
<keyword evidence="7" id="KW-1185">Reference proteome</keyword>
<evidence type="ECO:0000256" key="3">
    <source>
        <dbReference type="ARBA" id="ARBA00022729"/>
    </source>
</evidence>
<reference evidence="7" key="1">
    <citation type="journal article" date="2019" name="Int. J. Syst. Evol. Microbiol.">
        <title>The Global Catalogue of Microorganisms (GCM) 10K type strain sequencing project: providing services to taxonomists for standard genome sequencing and annotation.</title>
        <authorList>
            <consortium name="The Broad Institute Genomics Platform"/>
            <consortium name="The Broad Institute Genome Sequencing Center for Infectious Disease"/>
            <person name="Wu L."/>
            <person name="Ma J."/>
        </authorList>
    </citation>
    <scope>NUCLEOTIDE SEQUENCE [LARGE SCALE GENOMIC DNA]</scope>
    <source>
        <strain evidence="7">JCM 12607</strain>
    </source>
</reference>
<dbReference type="InterPro" id="IPR001638">
    <property type="entry name" value="Solute-binding_3/MltF_N"/>
</dbReference>
<comment type="similarity">
    <text evidence="1">Belongs to the bacterial solute-binding protein 3 family.</text>
</comment>
<evidence type="ECO:0000313" key="6">
    <source>
        <dbReference type="EMBL" id="MFD0626696.1"/>
    </source>
</evidence>
<feature type="domain" description="Solute-binding protein family 3/N-terminal" evidence="5">
    <location>
        <begin position="22"/>
        <end position="253"/>
    </location>
</feature>
<dbReference type="EMBL" id="JBHTGL010000008">
    <property type="protein sequence ID" value="MFD0626696.1"/>
    <property type="molecule type" value="Genomic_DNA"/>
</dbReference>
<dbReference type="PANTHER" id="PTHR30085:SF6">
    <property type="entry name" value="ABC TRANSPORTER GLUTAMINE-BINDING PROTEIN GLNH"/>
    <property type="match status" value="1"/>
</dbReference>
<feature type="compositionally biased region" description="Basic and acidic residues" evidence="4">
    <location>
        <begin position="261"/>
        <end position="273"/>
    </location>
</feature>
<evidence type="ECO:0000313" key="7">
    <source>
        <dbReference type="Proteomes" id="UP001596915"/>
    </source>
</evidence>
<gene>
    <name evidence="6" type="ORF">ACFQ2K_32365</name>
</gene>
<dbReference type="SMART" id="SM00062">
    <property type="entry name" value="PBPb"/>
    <property type="match status" value="1"/>
</dbReference>